<keyword evidence="1" id="KW-0812">Transmembrane</keyword>
<protein>
    <submittedName>
        <fullName evidence="2">Uncharacterized protein</fullName>
    </submittedName>
</protein>
<dbReference type="RefSeq" id="WP_343908966.1">
    <property type="nucleotide sequence ID" value="NZ_BAAAJE010000019.1"/>
</dbReference>
<feature type="transmembrane region" description="Helical" evidence="1">
    <location>
        <begin position="59"/>
        <end position="81"/>
    </location>
</feature>
<evidence type="ECO:0000313" key="2">
    <source>
        <dbReference type="EMBL" id="GAA1154198.1"/>
    </source>
</evidence>
<keyword evidence="1" id="KW-1133">Transmembrane helix</keyword>
<keyword evidence="3" id="KW-1185">Reference proteome</keyword>
<gene>
    <name evidence="2" type="ORF">GCM10009606_35630</name>
</gene>
<organism evidence="2 3">
    <name type="scientific">Nocardioides aquiterrae</name>
    <dbReference type="NCBI Taxonomy" id="203799"/>
    <lineage>
        <taxon>Bacteria</taxon>
        <taxon>Bacillati</taxon>
        <taxon>Actinomycetota</taxon>
        <taxon>Actinomycetes</taxon>
        <taxon>Propionibacteriales</taxon>
        <taxon>Nocardioidaceae</taxon>
        <taxon>Nocardioides</taxon>
    </lineage>
</organism>
<comment type="caution">
    <text evidence="2">The sequence shown here is derived from an EMBL/GenBank/DDBJ whole genome shotgun (WGS) entry which is preliminary data.</text>
</comment>
<sequence>MERELYSWEDEDDDTPPSWFAGQHLPADARRMGLTHHVPDGAILDFAGRLDSAKPVHRITAWVMLVIFGMPVVFAVMRVFYLF</sequence>
<dbReference type="Proteomes" id="UP001499979">
    <property type="component" value="Unassembled WGS sequence"/>
</dbReference>
<evidence type="ECO:0000256" key="1">
    <source>
        <dbReference type="SAM" id="Phobius"/>
    </source>
</evidence>
<proteinExistence type="predicted"/>
<accession>A0ABN1ULS0</accession>
<dbReference type="EMBL" id="BAAAJE010000019">
    <property type="protein sequence ID" value="GAA1154198.1"/>
    <property type="molecule type" value="Genomic_DNA"/>
</dbReference>
<reference evidence="2 3" key="1">
    <citation type="journal article" date="2019" name="Int. J. Syst. Evol. Microbiol.">
        <title>The Global Catalogue of Microorganisms (GCM) 10K type strain sequencing project: providing services to taxonomists for standard genome sequencing and annotation.</title>
        <authorList>
            <consortium name="The Broad Institute Genomics Platform"/>
            <consortium name="The Broad Institute Genome Sequencing Center for Infectious Disease"/>
            <person name="Wu L."/>
            <person name="Ma J."/>
        </authorList>
    </citation>
    <scope>NUCLEOTIDE SEQUENCE [LARGE SCALE GENOMIC DNA]</scope>
    <source>
        <strain evidence="2 3">JCM 11813</strain>
    </source>
</reference>
<evidence type="ECO:0000313" key="3">
    <source>
        <dbReference type="Proteomes" id="UP001499979"/>
    </source>
</evidence>
<name>A0ABN1ULS0_9ACTN</name>
<keyword evidence="1" id="KW-0472">Membrane</keyword>